<dbReference type="InterPro" id="IPR000157">
    <property type="entry name" value="TIR_dom"/>
</dbReference>
<dbReference type="Gene3D" id="2.60.40.150">
    <property type="entry name" value="C2 domain"/>
    <property type="match status" value="1"/>
</dbReference>
<dbReference type="SMART" id="SM00239">
    <property type="entry name" value="C2"/>
    <property type="match status" value="1"/>
</dbReference>
<dbReference type="Pfam" id="PF00931">
    <property type="entry name" value="NB-ARC"/>
    <property type="match status" value="1"/>
</dbReference>
<accession>A0A087H7D1</accession>
<organism evidence="4 5">
    <name type="scientific">Arabis alpina</name>
    <name type="common">Alpine rock-cress</name>
    <dbReference type="NCBI Taxonomy" id="50452"/>
    <lineage>
        <taxon>Eukaryota</taxon>
        <taxon>Viridiplantae</taxon>
        <taxon>Streptophyta</taxon>
        <taxon>Embryophyta</taxon>
        <taxon>Tracheophyta</taxon>
        <taxon>Spermatophyta</taxon>
        <taxon>Magnoliopsida</taxon>
        <taxon>eudicotyledons</taxon>
        <taxon>Gunneridae</taxon>
        <taxon>Pentapetalae</taxon>
        <taxon>rosids</taxon>
        <taxon>malvids</taxon>
        <taxon>Brassicales</taxon>
        <taxon>Brassicaceae</taxon>
        <taxon>Arabideae</taxon>
        <taxon>Arabis</taxon>
    </lineage>
</organism>
<reference evidence="5" key="1">
    <citation type="journal article" date="2015" name="Nat. Plants">
        <title>Genome expansion of Arabis alpina linked with retrotransposition and reduced symmetric DNA methylation.</title>
        <authorList>
            <person name="Willing E.M."/>
            <person name="Rawat V."/>
            <person name="Mandakova T."/>
            <person name="Maumus F."/>
            <person name="James G.V."/>
            <person name="Nordstroem K.J."/>
            <person name="Becker C."/>
            <person name="Warthmann N."/>
            <person name="Chica C."/>
            <person name="Szarzynska B."/>
            <person name="Zytnicki M."/>
            <person name="Albani M.C."/>
            <person name="Kiefer C."/>
            <person name="Bergonzi S."/>
            <person name="Castaings L."/>
            <person name="Mateos J.L."/>
            <person name="Berns M.C."/>
            <person name="Bujdoso N."/>
            <person name="Piofczyk T."/>
            <person name="de Lorenzo L."/>
            <person name="Barrero-Sicilia C."/>
            <person name="Mateos I."/>
            <person name="Piednoel M."/>
            <person name="Hagmann J."/>
            <person name="Chen-Min-Tao R."/>
            <person name="Iglesias-Fernandez R."/>
            <person name="Schuster S.C."/>
            <person name="Alonso-Blanco C."/>
            <person name="Roudier F."/>
            <person name="Carbonero P."/>
            <person name="Paz-Ares J."/>
            <person name="Davis S.J."/>
            <person name="Pecinka A."/>
            <person name="Quesneville H."/>
            <person name="Colot V."/>
            <person name="Lysak M.A."/>
            <person name="Weigel D."/>
            <person name="Coupland G."/>
            <person name="Schneeberger K."/>
        </authorList>
    </citation>
    <scope>NUCLEOTIDE SEQUENCE [LARGE SCALE GENOMIC DNA]</scope>
    <source>
        <strain evidence="5">cv. Pajares</strain>
    </source>
</reference>
<dbReference type="Pfam" id="PF01582">
    <property type="entry name" value="TIR"/>
    <property type="match status" value="1"/>
</dbReference>
<evidence type="ECO:0000313" key="5">
    <source>
        <dbReference type="Proteomes" id="UP000029120"/>
    </source>
</evidence>
<evidence type="ECO:0000259" key="3">
    <source>
        <dbReference type="PROSITE" id="PS50104"/>
    </source>
</evidence>
<dbReference type="Proteomes" id="UP000029120">
    <property type="component" value="Chromosome 3"/>
</dbReference>
<dbReference type="Pfam" id="PF00168">
    <property type="entry name" value="C2"/>
    <property type="match status" value="1"/>
</dbReference>
<dbReference type="AlphaFoldDB" id="A0A087H7D1"/>
<evidence type="ECO:0008006" key="6">
    <source>
        <dbReference type="Google" id="ProtNLM"/>
    </source>
</evidence>
<proteinExistence type="predicted"/>
<dbReference type="Gene3D" id="3.40.50.10140">
    <property type="entry name" value="Toll/interleukin-1 receptor homology (TIR) domain"/>
    <property type="match status" value="1"/>
</dbReference>
<dbReference type="InterPro" id="IPR002182">
    <property type="entry name" value="NB-ARC"/>
</dbReference>
<keyword evidence="5" id="KW-1185">Reference proteome</keyword>
<dbReference type="GO" id="GO:0007165">
    <property type="term" value="P:signal transduction"/>
    <property type="evidence" value="ECO:0007669"/>
    <property type="project" value="InterPro"/>
</dbReference>
<protein>
    <recommendedName>
        <fullName evidence="6">C2 domain-containing protein</fullName>
    </recommendedName>
</protein>
<dbReference type="InterPro" id="IPR027417">
    <property type="entry name" value="P-loop_NTPase"/>
</dbReference>
<dbReference type="OrthoDB" id="1357022at2759"/>
<dbReference type="PANTHER" id="PTHR11017">
    <property type="entry name" value="LEUCINE-RICH REPEAT-CONTAINING PROTEIN"/>
    <property type="match status" value="1"/>
</dbReference>
<dbReference type="SMART" id="SM00255">
    <property type="entry name" value="TIR"/>
    <property type="match status" value="1"/>
</dbReference>
<keyword evidence="1" id="KW-0520">NAD</keyword>
<dbReference type="EMBL" id="CM002871">
    <property type="protein sequence ID" value="KFK38033.1"/>
    <property type="molecule type" value="Genomic_DNA"/>
</dbReference>
<evidence type="ECO:0000313" key="4">
    <source>
        <dbReference type="EMBL" id="KFK38033.1"/>
    </source>
</evidence>
<dbReference type="Gene3D" id="1.10.8.430">
    <property type="entry name" value="Helical domain of apoptotic protease-activating factors"/>
    <property type="match status" value="1"/>
</dbReference>
<dbReference type="InterPro" id="IPR000008">
    <property type="entry name" value="C2_dom"/>
</dbReference>
<feature type="domain" description="TIR" evidence="3">
    <location>
        <begin position="1"/>
        <end position="133"/>
    </location>
</feature>
<dbReference type="InterPro" id="IPR035892">
    <property type="entry name" value="C2_domain_sf"/>
</dbReference>
<evidence type="ECO:0000256" key="1">
    <source>
        <dbReference type="ARBA" id="ARBA00023027"/>
    </source>
</evidence>
<dbReference type="eggNOG" id="KOG1030">
    <property type="taxonomic scope" value="Eukaryota"/>
</dbReference>
<dbReference type="InterPro" id="IPR035897">
    <property type="entry name" value="Toll_tir_struct_dom_sf"/>
</dbReference>
<dbReference type="SUPFAM" id="SSF52200">
    <property type="entry name" value="Toll/Interleukin receptor TIR domain"/>
    <property type="match status" value="1"/>
</dbReference>
<dbReference type="InterPro" id="IPR042197">
    <property type="entry name" value="Apaf_helical"/>
</dbReference>
<gene>
    <name evidence="4" type="ordered locus">AALP_Aa3g061600</name>
</gene>
<dbReference type="InterPro" id="IPR044974">
    <property type="entry name" value="Disease_R_plants"/>
</dbReference>
<dbReference type="PROSITE" id="PS50104">
    <property type="entry name" value="TIR"/>
    <property type="match status" value="1"/>
</dbReference>
<feature type="domain" description="C2" evidence="2">
    <location>
        <begin position="294"/>
        <end position="417"/>
    </location>
</feature>
<dbReference type="PRINTS" id="PR00364">
    <property type="entry name" value="DISEASERSIST"/>
</dbReference>
<dbReference type="SUPFAM" id="SSF52540">
    <property type="entry name" value="P-loop containing nucleoside triphosphate hydrolases"/>
    <property type="match status" value="1"/>
</dbReference>
<dbReference type="PROSITE" id="PS50004">
    <property type="entry name" value="C2"/>
    <property type="match status" value="1"/>
</dbReference>
<dbReference type="GO" id="GO:0043531">
    <property type="term" value="F:ADP binding"/>
    <property type="evidence" value="ECO:0007669"/>
    <property type="project" value="InterPro"/>
</dbReference>
<dbReference type="FunFam" id="3.40.50.10140:FF:000007">
    <property type="entry name" value="Disease resistance protein (TIR-NBS-LRR class)"/>
    <property type="match status" value="1"/>
</dbReference>
<dbReference type="PANTHER" id="PTHR11017:SF225">
    <property type="entry name" value="ADP-RIBOSYL CYCLASE_CYCLIC ADP-RIBOSE HYDROLASE-RELATED"/>
    <property type="match status" value="1"/>
</dbReference>
<dbReference type="Gramene" id="KFK38033">
    <property type="protein sequence ID" value="KFK38033"/>
    <property type="gene ID" value="AALP_AA3G061600"/>
</dbReference>
<sequence length="474" mass="54064">MFDDQGIERGQTIAPALTEAIRESRISIVVLSKYYASSRWCLDELVEILECKEVRKQIVMTVFYGVDPSDVRKQKGDFGRVFNETCARRTEEERRKWSQALTDAGNIAGEDFRKWDNEAVMIEKIARDVSNKLNTTISCDFKDMERLCDQKVLIILDDVDDLEQLEALANETSWFGPGSRIIVTTKVQELLEQHDIKNTYLVDVPTKDEACTIFCRFAFKQRSVAPAGFEKLIERATKLCRNVPFGLRVVGSMLRGKKEEDWERALHRLEDLIQSGSPLSTETINQIFESSSEQVPHIRIESDVPRKSFVSSLLGLLRIRVKRGINLAVRDLFSSDPYVIVKMGKLRLKTPVICCDVNPEWNEDLIFPVTDPNLTVFLTVYDHDTFTPDDKMGDAEIVIKPYLDALKMKLEGLPCGFIVTTIQPSRKNCLAKASQIIWNDGKLVQDLILKLRHVECGEVEVQLQWIDIPDSKGL</sequence>
<name>A0A087H7D1_ARAAL</name>
<dbReference type="GO" id="GO:0006952">
    <property type="term" value="P:defense response"/>
    <property type="evidence" value="ECO:0007669"/>
    <property type="project" value="InterPro"/>
</dbReference>
<evidence type="ECO:0000259" key="2">
    <source>
        <dbReference type="PROSITE" id="PS50004"/>
    </source>
</evidence>
<dbReference type="SUPFAM" id="SSF49562">
    <property type="entry name" value="C2 domain (Calcium/lipid-binding domain, CaLB)"/>
    <property type="match status" value="1"/>
</dbReference>